<dbReference type="GO" id="GO:0032543">
    <property type="term" value="P:mitochondrial translation"/>
    <property type="evidence" value="ECO:0007669"/>
    <property type="project" value="InterPro"/>
</dbReference>
<evidence type="ECO:0000313" key="3">
    <source>
        <dbReference type="EMBL" id="KAF8438863.1"/>
    </source>
</evidence>
<name>A0AAD4BSM7_BOLED</name>
<proteinExistence type="predicted"/>
<dbReference type="GO" id="GO:0003735">
    <property type="term" value="F:structural constituent of ribosome"/>
    <property type="evidence" value="ECO:0007669"/>
    <property type="project" value="InterPro"/>
</dbReference>
<dbReference type="Pfam" id="PF14622">
    <property type="entry name" value="Ribonucleas_3_3"/>
    <property type="match status" value="1"/>
</dbReference>
<dbReference type="Gene3D" id="1.10.1520.10">
    <property type="entry name" value="Ribonuclease III domain"/>
    <property type="match status" value="1"/>
</dbReference>
<evidence type="ECO:0000259" key="2">
    <source>
        <dbReference type="Pfam" id="PF14622"/>
    </source>
</evidence>
<evidence type="ECO:0000313" key="4">
    <source>
        <dbReference type="Proteomes" id="UP001194468"/>
    </source>
</evidence>
<evidence type="ECO:0000256" key="1">
    <source>
        <dbReference type="SAM" id="MobiDB-lite"/>
    </source>
</evidence>
<sequence>MSRHPRAIKSLLRPSQGPLKTSALVPTRTPPVQANLSTRQAKWISEDLSSPRTVSAVSDDDAHFTAHLNSVFRSLEFPPELAKRILTHGSHRAAAIYGHNGRLGFIGRRVLESYYLLFVHETAHGHGHHDYERLASRALNTYFLGEHIAPRWSLGRVLLWVPTVPKETLRAAQTQKPDSELDEALAASPGVAKSVGLYKVMGEVVQAVVGGVYHQFGGSVAHQLFHTRILPHLLLPGRLSGVPEEFHETALRICERMGGPESDLRRHLNPNTPEHTEDEHVHVSAKRRAASAAGI</sequence>
<protein>
    <recommendedName>
        <fullName evidence="2">RNase III domain-containing protein</fullName>
    </recommendedName>
</protein>
<accession>A0AAD4BSM7</accession>
<dbReference type="InterPro" id="IPR036389">
    <property type="entry name" value="RNase_III_sf"/>
</dbReference>
<dbReference type="EMBL" id="WHUW01000015">
    <property type="protein sequence ID" value="KAF8438863.1"/>
    <property type="molecule type" value="Genomic_DNA"/>
</dbReference>
<feature type="domain" description="RNase III" evidence="2">
    <location>
        <begin position="79"/>
        <end position="232"/>
    </location>
</feature>
<dbReference type="InterPro" id="IPR040030">
    <property type="entry name" value="Ribosomal_mL57"/>
</dbReference>
<dbReference type="GO" id="GO:0005762">
    <property type="term" value="C:mitochondrial large ribosomal subunit"/>
    <property type="evidence" value="ECO:0007669"/>
    <property type="project" value="InterPro"/>
</dbReference>
<dbReference type="GO" id="GO:0006396">
    <property type="term" value="P:RNA processing"/>
    <property type="evidence" value="ECO:0007669"/>
    <property type="project" value="InterPro"/>
</dbReference>
<organism evidence="3 4">
    <name type="scientific">Boletus edulis BED1</name>
    <dbReference type="NCBI Taxonomy" id="1328754"/>
    <lineage>
        <taxon>Eukaryota</taxon>
        <taxon>Fungi</taxon>
        <taxon>Dikarya</taxon>
        <taxon>Basidiomycota</taxon>
        <taxon>Agaricomycotina</taxon>
        <taxon>Agaricomycetes</taxon>
        <taxon>Agaricomycetidae</taxon>
        <taxon>Boletales</taxon>
        <taxon>Boletineae</taxon>
        <taxon>Boletaceae</taxon>
        <taxon>Boletoideae</taxon>
        <taxon>Boletus</taxon>
    </lineage>
</organism>
<dbReference type="PANTHER" id="PTHR28160">
    <property type="entry name" value="54S RIBOSOMAL PROTEIN L15, MITOCHONDRIAL"/>
    <property type="match status" value="1"/>
</dbReference>
<dbReference type="PANTHER" id="PTHR28160:SF1">
    <property type="entry name" value="LARGE RIBOSOMAL SUBUNIT PROTEIN ML57"/>
    <property type="match status" value="1"/>
</dbReference>
<reference evidence="3" key="2">
    <citation type="journal article" date="2020" name="Nat. Commun.">
        <title>Large-scale genome sequencing of mycorrhizal fungi provides insights into the early evolution of symbiotic traits.</title>
        <authorList>
            <person name="Miyauchi S."/>
            <person name="Kiss E."/>
            <person name="Kuo A."/>
            <person name="Drula E."/>
            <person name="Kohler A."/>
            <person name="Sanchez-Garcia M."/>
            <person name="Morin E."/>
            <person name="Andreopoulos B."/>
            <person name="Barry K.W."/>
            <person name="Bonito G."/>
            <person name="Buee M."/>
            <person name="Carver A."/>
            <person name="Chen C."/>
            <person name="Cichocki N."/>
            <person name="Clum A."/>
            <person name="Culley D."/>
            <person name="Crous P.W."/>
            <person name="Fauchery L."/>
            <person name="Girlanda M."/>
            <person name="Hayes R.D."/>
            <person name="Keri Z."/>
            <person name="LaButti K."/>
            <person name="Lipzen A."/>
            <person name="Lombard V."/>
            <person name="Magnuson J."/>
            <person name="Maillard F."/>
            <person name="Murat C."/>
            <person name="Nolan M."/>
            <person name="Ohm R.A."/>
            <person name="Pangilinan J."/>
            <person name="Pereira M.F."/>
            <person name="Perotto S."/>
            <person name="Peter M."/>
            <person name="Pfister S."/>
            <person name="Riley R."/>
            <person name="Sitrit Y."/>
            <person name="Stielow J.B."/>
            <person name="Szollosi G."/>
            <person name="Zifcakova L."/>
            <person name="Stursova M."/>
            <person name="Spatafora J.W."/>
            <person name="Tedersoo L."/>
            <person name="Vaario L.M."/>
            <person name="Yamada A."/>
            <person name="Yan M."/>
            <person name="Wang P."/>
            <person name="Xu J."/>
            <person name="Bruns T."/>
            <person name="Baldrian P."/>
            <person name="Vilgalys R."/>
            <person name="Dunand C."/>
            <person name="Henrissat B."/>
            <person name="Grigoriev I.V."/>
            <person name="Hibbett D."/>
            <person name="Nagy L.G."/>
            <person name="Martin F.M."/>
        </authorList>
    </citation>
    <scope>NUCLEOTIDE SEQUENCE</scope>
    <source>
        <strain evidence="3">BED1</strain>
    </source>
</reference>
<dbReference type="SUPFAM" id="SSF69065">
    <property type="entry name" value="RNase III domain-like"/>
    <property type="match status" value="1"/>
</dbReference>
<reference evidence="3" key="1">
    <citation type="submission" date="2019-10" db="EMBL/GenBank/DDBJ databases">
        <authorList>
            <consortium name="DOE Joint Genome Institute"/>
            <person name="Kuo A."/>
            <person name="Miyauchi S."/>
            <person name="Kiss E."/>
            <person name="Drula E."/>
            <person name="Kohler A."/>
            <person name="Sanchez-Garcia M."/>
            <person name="Andreopoulos B."/>
            <person name="Barry K.W."/>
            <person name="Bonito G."/>
            <person name="Buee M."/>
            <person name="Carver A."/>
            <person name="Chen C."/>
            <person name="Cichocki N."/>
            <person name="Clum A."/>
            <person name="Culley D."/>
            <person name="Crous P.W."/>
            <person name="Fauchery L."/>
            <person name="Girlanda M."/>
            <person name="Hayes R."/>
            <person name="Keri Z."/>
            <person name="LaButti K."/>
            <person name="Lipzen A."/>
            <person name="Lombard V."/>
            <person name="Magnuson J."/>
            <person name="Maillard F."/>
            <person name="Morin E."/>
            <person name="Murat C."/>
            <person name="Nolan M."/>
            <person name="Ohm R."/>
            <person name="Pangilinan J."/>
            <person name="Pereira M."/>
            <person name="Perotto S."/>
            <person name="Peter M."/>
            <person name="Riley R."/>
            <person name="Sitrit Y."/>
            <person name="Stielow B."/>
            <person name="Szollosi G."/>
            <person name="Zifcakova L."/>
            <person name="Stursova M."/>
            <person name="Spatafora J.W."/>
            <person name="Tedersoo L."/>
            <person name="Vaario L.-M."/>
            <person name="Yamada A."/>
            <person name="Yan M."/>
            <person name="Wang P."/>
            <person name="Xu J."/>
            <person name="Bruns T."/>
            <person name="Baldrian P."/>
            <person name="Vilgalys R."/>
            <person name="Henrissat B."/>
            <person name="Grigoriev I.V."/>
            <person name="Hibbett D."/>
            <person name="Nagy L.G."/>
            <person name="Martin F.M."/>
        </authorList>
    </citation>
    <scope>NUCLEOTIDE SEQUENCE</scope>
    <source>
        <strain evidence="3">BED1</strain>
    </source>
</reference>
<dbReference type="Proteomes" id="UP001194468">
    <property type="component" value="Unassembled WGS sequence"/>
</dbReference>
<dbReference type="AlphaFoldDB" id="A0AAD4BSM7"/>
<keyword evidence="4" id="KW-1185">Reference proteome</keyword>
<gene>
    <name evidence="3" type="ORF">L210DRAFT_3542424</name>
</gene>
<dbReference type="InterPro" id="IPR000999">
    <property type="entry name" value="RNase_III_dom"/>
</dbReference>
<comment type="caution">
    <text evidence="3">The sequence shown here is derived from an EMBL/GenBank/DDBJ whole genome shotgun (WGS) entry which is preliminary data.</text>
</comment>
<dbReference type="GO" id="GO:0004525">
    <property type="term" value="F:ribonuclease III activity"/>
    <property type="evidence" value="ECO:0007669"/>
    <property type="project" value="InterPro"/>
</dbReference>
<feature type="region of interest" description="Disordered" evidence="1">
    <location>
        <begin position="260"/>
        <end position="295"/>
    </location>
</feature>